<dbReference type="SUPFAM" id="SSF52540">
    <property type="entry name" value="P-loop containing nucleoside triphosphate hydrolases"/>
    <property type="match status" value="2"/>
</dbReference>
<dbReference type="Proteomes" id="UP000001549">
    <property type="component" value="Chromosome"/>
</dbReference>
<evidence type="ECO:0000313" key="6">
    <source>
        <dbReference type="EMBL" id="AEH09186.1"/>
    </source>
</evidence>
<evidence type="ECO:0000313" key="7">
    <source>
        <dbReference type="Proteomes" id="UP000001549"/>
    </source>
</evidence>
<dbReference type="NCBIfam" id="NF008453">
    <property type="entry name" value="PRK11308.1"/>
    <property type="match status" value="2"/>
</dbReference>
<keyword evidence="2" id="KW-0547">Nucleotide-binding</keyword>
<keyword evidence="1" id="KW-0813">Transport</keyword>
<dbReference type="InterPro" id="IPR017871">
    <property type="entry name" value="ABC_transporter-like_CS"/>
</dbReference>
<protein>
    <submittedName>
        <fullName evidence="6">Xenobiotic-transporting ATPase., Polyamine-transporting ATPase</fullName>
    </submittedName>
</protein>
<feature type="domain" description="ABC transporter" evidence="5">
    <location>
        <begin position="22"/>
        <end position="271"/>
    </location>
</feature>
<feature type="domain" description="ABC transporter" evidence="5">
    <location>
        <begin position="297"/>
        <end position="545"/>
    </location>
</feature>
<reference evidence="6 7" key="1">
    <citation type="submission" date="2011-05" db="EMBL/GenBank/DDBJ databases">
        <title>Complete sequence of chromosome of Frankia symbiont of Datisca glomerata.</title>
        <authorList>
            <consortium name="US DOE Joint Genome Institute"/>
            <person name="Lucas S."/>
            <person name="Han J."/>
            <person name="Lapidus A."/>
            <person name="Cheng J.-F."/>
            <person name="Goodwin L."/>
            <person name="Pitluck S."/>
            <person name="Peters L."/>
            <person name="Mikhailova N."/>
            <person name="Chertkov O."/>
            <person name="Teshima H."/>
            <person name="Han C."/>
            <person name="Tapia R."/>
            <person name="Land M."/>
            <person name="Hauser L."/>
            <person name="Kyrpides N."/>
            <person name="Ivanova N."/>
            <person name="Pagani I."/>
            <person name="Berry A."/>
            <person name="Pawlowski K."/>
            <person name="Persson T."/>
            <person name="Vanden Heuvel B."/>
            <person name="Benson D."/>
            <person name="Woyke T."/>
        </authorList>
    </citation>
    <scope>NUCLEOTIDE SEQUENCE [LARGE SCALE GENOMIC DNA]</scope>
    <source>
        <strain evidence="7">4085684</strain>
    </source>
</reference>
<dbReference type="InterPro" id="IPR050319">
    <property type="entry name" value="ABC_transp_ATP-bind"/>
</dbReference>
<proteinExistence type="predicted"/>
<organism evidence="6 7">
    <name type="scientific">Candidatus Protofrankia datiscae</name>
    <dbReference type="NCBI Taxonomy" id="2716812"/>
    <lineage>
        <taxon>Bacteria</taxon>
        <taxon>Bacillati</taxon>
        <taxon>Actinomycetota</taxon>
        <taxon>Actinomycetes</taxon>
        <taxon>Frankiales</taxon>
        <taxon>Frankiaceae</taxon>
        <taxon>Protofrankia</taxon>
    </lineage>
</organism>
<dbReference type="PROSITE" id="PS50893">
    <property type="entry name" value="ABC_TRANSPORTER_2"/>
    <property type="match status" value="2"/>
</dbReference>
<evidence type="ECO:0000256" key="4">
    <source>
        <dbReference type="SAM" id="MobiDB-lite"/>
    </source>
</evidence>
<dbReference type="PANTHER" id="PTHR43776">
    <property type="entry name" value="TRANSPORT ATP-BINDING PROTEIN"/>
    <property type="match status" value="1"/>
</dbReference>
<keyword evidence="7" id="KW-1185">Reference proteome</keyword>
<dbReference type="Pfam" id="PF00005">
    <property type="entry name" value="ABC_tran"/>
    <property type="match status" value="2"/>
</dbReference>
<dbReference type="AlphaFoldDB" id="F8B5L6"/>
<dbReference type="InterPro" id="IPR027417">
    <property type="entry name" value="P-loop_NTPase"/>
</dbReference>
<dbReference type="PROSITE" id="PS00211">
    <property type="entry name" value="ABC_TRANSPORTER_1"/>
    <property type="match status" value="2"/>
</dbReference>
<dbReference type="GO" id="GO:0005524">
    <property type="term" value="F:ATP binding"/>
    <property type="evidence" value="ECO:0007669"/>
    <property type="project" value="UniProtKB-KW"/>
</dbReference>
<dbReference type="SMART" id="SM00382">
    <property type="entry name" value="AAA"/>
    <property type="match status" value="2"/>
</dbReference>
<name>F8B5L6_9ACTN</name>
<evidence type="ECO:0000259" key="5">
    <source>
        <dbReference type="PROSITE" id="PS50893"/>
    </source>
</evidence>
<dbReference type="GO" id="GO:0016887">
    <property type="term" value="F:ATP hydrolysis activity"/>
    <property type="evidence" value="ECO:0007669"/>
    <property type="project" value="InterPro"/>
</dbReference>
<feature type="region of interest" description="Disordered" evidence="4">
    <location>
        <begin position="564"/>
        <end position="585"/>
    </location>
</feature>
<dbReference type="Gene3D" id="3.40.50.300">
    <property type="entry name" value="P-loop containing nucleotide triphosphate hydrolases"/>
    <property type="match status" value="2"/>
</dbReference>
<dbReference type="EMBL" id="CP002801">
    <property type="protein sequence ID" value="AEH09186.1"/>
    <property type="molecule type" value="Genomic_DNA"/>
</dbReference>
<dbReference type="GO" id="GO:0055085">
    <property type="term" value="P:transmembrane transport"/>
    <property type="evidence" value="ECO:0007669"/>
    <property type="project" value="UniProtKB-ARBA"/>
</dbReference>
<dbReference type="InterPro" id="IPR003439">
    <property type="entry name" value="ABC_transporter-like_ATP-bd"/>
</dbReference>
<dbReference type="CDD" id="cd03257">
    <property type="entry name" value="ABC_NikE_OppD_transporters"/>
    <property type="match status" value="2"/>
</dbReference>
<evidence type="ECO:0000256" key="2">
    <source>
        <dbReference type="ARBA" id="ARBA00022741"/>
    </source>
</evidence>
<gene>
    <name evidence="6" type="ordered locus">FsymDg_1737</name>
</gene>
<dbReference type="STRING" id="656024.FsymDg_1737"/>
<accession>F8B5L6</accession>
<dbReference type="KEGG" id="fsy:FsymDg_1737"/>
<dbReference type="eggNOG" id="COG4172">
    <property type="taxonomic scope" value="Bacteria"/>
</dbReference>
<dbReference type="HOGENOM" id="CLU_000604_86_4_11"/>
<evidence type="ECO:0000256" key="1">
    <source>
        <dbReference type="ARBA" id="ARBA00022448"/>
    </source>
</evidence>
<dbReference type="RefSeq" id="WP_013873139.1">
    <property type="nucleotide sequence ID" value="NC_015656.1"/>
</dbReference>
<sequence>MNEGATRRTGDGVSEEAGANIVELSGLSVGYRSRGRTALAVDGLDLAIAPGETVAVVGESGSGKTTTANAILGLLPANGQIVAGSIRVAGTDITTARERTLRAIRGNVVGLVPQDPMVGLNPTMRVGGQVAEAVRRRGVDRRLVSAEVIEALERAGLDEPVLRARQYPHELSGGMRQRVLIAIALAGHPRLIVADEPTSALDVTVQRTILDHLGRLVAETGTSLLIITHDLGVAADRADRVIVMQHGRVVERGDPESILLAPRDPYTRHLIEVAPALSHSGHVVPRFTEVAPASEILRLEAVTKDFRLPRTSGGDRVFRALEDVTLSVRAGQTLGLVGESGSGKTTALRIAMGLDKPTSGRVLLDGKDITAAGWSQLRPLRRRFQLVHQNPYSSLDPRFSVEESIAEPLVSFRIGNRASRAARVRELLDQVALPADFRERRPRELSGGQRQRVAIARALALGPELVFLDEPVSALDVSVQDQILGLLTGLQQELGVSYFFISHDLAVVAQISHEVAVLHRGRVVESGSTAAVFAAPEQEHTRELLGAIPGQRFAAALAAAARPAGTSGGAADEPPPGAGGTPAGP</sequence>
<keyword evidence="3" id="KW-0067">ATP-binding</keyword>
<evidence type="ECO:0000256" key="3">
    <source>
        <dbReference type="ARBA" id="ARBA00022840"/>
    </source>
</evidence>
<dbReference type="InterPro" id="IPR003593">
    <property type="entry name" value="AAA+_ATPase"/>
</dbReference>